<dbReference type="Gene3D" id="1.10.1540.10">
    <property type="entry name" value="BEACH domain"/>
    <property type="match status" value="1"/>
</dbReference>
<evidence type="ECO:0000313" key="4">
    <source>
        <dbReference type="EMBL" id="KAK3238273.1"/>
    </source>
</evidence>
<feature type="region of interest" description="Disordered" evidence="1">
    <location>
        <begin position="1"/>
        <end position="30"/>
    </location>
</feature>
<reference evidence="4 5" key="1">
    <citation type="journal article" date="2015" name="Genome Biol. Evol.">
        <title>Comparative Genomics of a Bacterivorous Green Alga Reveals Evolutionary Causalities and Consequences of Phago-Mixotrophic Mode of Nutrition.</title>
        <authorList>
            <person name="Burns J.A."/>
            <person name="Paasch A."/>
            <person name="Narechania A."/>
            <person name="Kim E."/>
        </authorList>
    </citation>
    <scope>NUCLEOTIDE SEQUENCE [LARGE SCALE GENOMIC DNA]</scope>
    <source>
        <strain evidence="4 5">PLY_AMNH</strain>
    </source>
</reference>
<evidence type="ECO:0000313" key="5">
    <source>
        <dbReference type="Proteomes" id="UP001190700"/>
    </source>
</evidence>
<dbReference type="SUPFAM" id="SSF81837">
    <property type="entry name" value="BEACH domain"/>
    <property type="match status" value="1"/>
</dbReference>
<dbReference type="PANTHER" id="PTHR13743">
    <property type="entry name" value="BEIGE/BEACH-RELATED"/>
    <property type="match status" value="1"/>
</dbReference>
<dbReference type="InterPro" id="IPR036372">
    <property type="entry name" value="BEACH_dom_sf"/>
</dbReference>
<feature type="region of interest" description="Disordered" evidence="1">
    <location>
        <begin position="754"/>
        <end position="794"/>
    </location>
</feature>
<feature type="region of interest" description="Disordered" evidence="1">
    <location>
        <begin position="1321"/>
        <end position="1348"/>
    </location>
</feature>
<dbReference type="Proteomes" id="UP001190700">
    <property type="component" value="Unassembled WGS sequence"/>
</dbReference>
<sequence>MWCKHTALPPPALDESVDVLSPGGSQGDTPGTVMSELAPAAGWCGVESEPRIAPCCPTGEKQRGAWYPGEGEVVPFSGYIGTAAVLAHPDPRDDDVAVTTLSTAGGRPLALPSEVLDGRVVGPPEARGAEETMDVAALGGAALEHIVVCLDARHCDGVSGAPFNCLPTFREDRTVFPSPPVTPSSSFSDLDRAASGALERAASDWFPHPKAVSYAAVTSSFTETLAGMGGMPVLLPLFLSSSQSQDQQQALEGDPGTALLRRMGLVPEYAAGLSPASYTRFLDCIPALLGADPLVAPNEHSRRVALPTAMDGRQLAEVVRAVRRGMPPQALMDQTAPAALAGLAGALRPCWLARALLLGDLGFWRRAPFETQMAAATELSRALAGAPMAEAAALGGQYLLAQAGAVYSPQAAVGGTLVDPDWEPLSAEHCAAMRREIVGTVRMGLAQQAKPKLETALTSQLLAFILKLSAMAPEAVPKEGSLEMGDEAMSGTVAMLDELLPLLEGKMSVEAESLAGGLGAGACWLALLRARHCAVPRVLCAQLRHCCGGLMRSWAEDLAAGCSRLCPAFTASRENEWPSEDCFEDAALTLAPPNALQACWEVLAEAQKEVRSLMGTPVEMAVGGAALWQRLQQLAVTPGPWCTYPEEEQADVAPSSPGADAGAYETAVPGEGWRWELDLACQNHGYRRRRFLLRYHDPASDLQQQEEEAQAAPTLQEALQIVRGGVVMLATDELRQEGGEGEEGDDGLVEEEAALAGSEGGEQVAEARAGPEAVCNGGSGGASDTPATSGARSDTGTAQAVEYVIQQLVAEAVAVVKAELDVSARDAAPCGGLEPLDPEELAGALQLNGRQALGALTEPTRPEQASSVEMVSIPNSIVSLHDLGLEVPMPVADAERALNSVEAAVEDPEFLREVAAVQEKGALWPRRSWAAMQALHSAGQAHRAEMVSPREVTTGLLLLLPDAIYFQPASPSGEIDVAPRQWPVAQVCDMQLRRRYMQRCALELFLCSGDSVLLRFPEDPAEAGVAEGASCTVRKLHAWILERSPPQLDLGLHRNGLPAPRQLPARAGWTEAWSAGKMTNLEYLMRLNAAAGRSLQDLSQYPVMPWVLVDYAFPDLDLEEPASFRDLTLPVGALREEPSCTKPRQRSEGHGADAGAGLFWAHYSTPRGVADLLAGARPFRPDADASQRGPQASPSLSVRKLWEGASSNPLDHRELVPEWFYCPEALAGRELPPWAAGSAEEFVRLNLAALESSHVSAHLHHWIDLIFGCKQRGPAAAAAHNTFFCSAYEGALDLLKVASAERTRQCLDTTGQCPMQLFSKSHPPRAASATTSLTPEPVAPMPGSGPPG</sequence>
<feature type="compositionally biased region" description="Polar residues" evidence="1">
    <location>
        <begin position="785"/>
        <end position="794"/>
    </location>
</feature>
<accession>A0AAE0BKH4</accession>
<dbReference type="InterPro" id="IPR050865">
    <property type="entry name" value="BEACH_Domain"/>
</dbReference>
<feature type="domain" description="BEACH-type PH" evidence="3">
    <location>
        <begin position="933"/>
        <end position="1031"/>
    </location>
</feature>
<dbReference type="SUPFAM" id="SSF50729">
    <property type="entry name" value="PH domain-like"/>
    <property type="match status" value="1"/>
</dbReference>
<dbReference type="CDD" id="cd06071">
    <property type="entry name" value="Beach"/>
    <property type="match status" value="1"/>
</dbReference>
<dbReference type="PROSITE" id="PS51783">
    <property type="entry name" value="PH_BEACH"/>
    <property type="match status" value="1"/>
</dbReference>
<name>A0AAE0BKH4_9CHLO</name>
<feature type="compositionally biased region" description="Pro residues" evidence="1">
    <location>
        <begin position="1337"/>
        <end position="1348"/>
    </location>
</feature>
<evidence type="ECO:0000259" key="3">
    <source>
        <dbReference type="PROSITE" id="PS51783"/>
    </source>
</evidence>
<comment type="caution">
    <text evidence="4">The sequence shown here is derived from an EMBL/GenBank/DDBJ whole genome shotgun (WGS) entry which is preliminary data.</text>
</comment>
<evidence type="ECO:0000256" key="1">
    <source>
        <dbReference type="SAM" id="MobiDB-lite"/>
    </source>
</evidence>
<protein>
    <recommendedName>
        <fullName evidence="6">BEACH domain-containing protein</fullName>
    </recommendedName>
</protein>
<feature type="domain" description="BEACH" evidence="2">
    <location>
        <begin position="1058"/>
        <end position="1325"/>
    </location>
</feature>
<dbReference type="InterPro" id="IPR023362">
    <property type="entry name" value="PH-BEACH_dom"/>
</dbReference>
<dbReference type="SMART" id="SM01026">
    <property type="entry name" value="Beach"/>
    <property type="match status" value="1"/>
</dbReference>
<keyword evidence="5" id="KW-1185">Reference proteome</keyword>
<dbReference type="EMBL" id="LGRX02034273">
    <property type="protein sequence ID" value="KAK3238273.1"/>
    <property type="molecule type" value="Genomic_DNA"/>
</dbReference>
<dbReference type="Gene3D" id="2.30.29.30">
    <property type="entry name" value="Pleckstrin-homology domain (PH domain)/Phosphotyrosine-binding domain (PTB)"/>
    <property type="match status" value="1"/>
</dbReference>
<organism evidence="4 5">
    <name type="scientific">Cymbomonas tetramitiformis</name>
    <dbReference type="NCBI Taxonomy" id="36881"/>
    <lineage>
        <taxon>Eukaryota</taxon>
        <taxon>Viridiplantae</taxon>
        <taxon>Chlorophyta</taxon>
        <taxon>Pyramimonadophyceae</taxon>
        <taxon>Pyramimonadales</taxon>
        <taxon>Pyramimonadaceae</taxon>
        <taxon>Cymbomonas</taxon>
    </lineage>
</organism>
<dbReference type="Pfam" id="PF02138">
    <property type="entry name" value="Beach"/>
    <property type="match status" value="1"/>
</dbReference>
<dbReference type="InterPro" id="IPR011993">
    <property type="entry name" value="PH-like_dom_sf"/>
</dbReference>
<dbReference type="PROSITE" id="PS50197">
    <property type="entry name" value="BEACH"/>
    <property type="match status" value="1"/>
</dbReference>
<dbReference type="InterPro" id="IPR000409">
    <property type="entry name" value="BEACH_dom"/>
</dbReference>
<gene>
    <name evidence="4" type="ORF">CYMTET_51703</name>
</gene>
<evidence type="ECO:0008006" key="6">
    <source>
        <dbReference type="Google" id="ProtNLM"/>
    </source>
</evidence>
<proteinExistence type="predicted"/>
<dbReference type="Pfam" id="PF14844">
    <property type="entry name" value="PH_BEACH"/>
    <property type="match status" value="1"/>
</dbReference>
<dbReference type="PANTHER" id="PTHR13743:SF163">
    <property type="entry name" value="BEACH DOMAIN-CONTAINING PROTEIN"/>
    <property type="match status" value="1"/>
</dbReference>
<evidence type="ECO:0000259" key="2">
    <source>
        <dbReference type="PROSITE" id="PS50197"/>
    </source>
</evidence>